<evidence type="ECO:0000256" key="1">
    <source>
        <dbReference type="SAM" id="MobiDB-lite"/>
    </source>
</evidence>
<dbReference type="Proteomes" id="UP001178507">
    <property type="component" value="Unassembled WGS sequence"/>
</dbReference>
<organism evidence="2 3">
    <name type="scientific">Effrenium voratum</name>
    <dbReference type="NCBI Taxonomy" id="2562239"/>
    <lineage>
        <taxon>Eukaryota</taxon>
        <taxon>Sar</taxon>
        <taxon>Alveolata</taxon>
        <taxon>Dinophyceae</taxon>
        <taxon>Suessiales</taxon>
        <taxon>Symbiodiniaceae</taxon>
        <taxon>Effrenium</taxon>
    </lineage>
</organism>
<feature type="region of interest" description="Disordered" evidence="1">
    <location>
        <begin position="47"/>
        <end position="209"/>
    </location>
</feature>
<feature type="compositionally biased region" description="Low complexity" evidence="1">
    <location>
        <begin position="155"/>
        <end position="179"/>
    </location>
</feature>
<feature type="compositionally biased region" description="Acidic residues" evidence="1">
    <location>
        <begin position="74"/>
        <end position="87"/>
    </location>
</feature>
<reference evidence="2" key="1">
    <citation type="submission" date="2023-08" db="EMBL/GenBank/DDBJ databases">
        <authorList>
            <person name="Chen Y."/>
            <person name="Shah S."/>
            <person name="Dougan E. K."/>
            <person name="Thang M."/>
            <person name="Chan C."/>
        </authorList>
    </citation>
    <scope>NUCLEOTIDE SEQUENCE</scope>
</reference>
<name>A0AA36MUH1_9DINO</name>
<keyword evidence="3" id="KW-1185">Reference proteome</keyword>
<sequence length="209" mass="21777">EARRRIVSLPKRAASGVGRNQLFDDSDLSDAITLGSPTSPMFAISAPEPFFGGEPPPREAPEPFFGGGGSPPQEEAEVFDGFVEAEESPQHARQAASKQAAKASRREETFSRMVAEAKSKPAVPKIKLAKAKSVPDAKAQGLRARPGSLSDSIRAKAAQAKARAASSPATTGSPAAKPKVLNANGGALPDKAVSPRSRGEALCPRLCPR</sequence>
<feature type="compositionally biased region" description="Basic and acidic residues" evidence="1">
    <location>
        <begin position="104"/>
        <end position="119"/>
    </location>
</feature>
<evidence type="ECO:0000313" key="2">
    <source>
        <dbReference type="EMBL" id="CAJ1380386.1"/>
    </source>
</evidence>
<accession>A0AA36MUH1</accession>
<comment type="caution">
    <text evidence="2">The sequence shown here is derived from an EMBL/GenBank/DDBJ whole genome shotgun (WGS) entry which is preliminary data.</text>
</comment>
<proteinExistence type="predicted"/>
<gene>
    <name evidence="2" type="ORF">EVOR1521_LOCUS8337</name>
</gene>
<feature type="compositionally biased region" description="Low complexity" evidence="1">
    <location>
        <begin position="92"/>
        <end position="102"/>
    </location>
</feature>
<feature type="non-terminal residue" evidence="2">
    <location>
        <position position="1"/>
    </location>
</feature>
<dbReference type="EMBL" id="CAUJNA010000707">
    <property type="protein sequence ID" value="CAJ1380386.1"/>
    <property type="molecule type" value="Genomic_DNA"/>
</dbReference>
<dbReference type="AlphaFoldDB" id="A0AA36MUH1"/>
<protein>
    <submittedName>
        <fullName evidence="2">Uncharacterized protein</fullName>
    </submittedName>
</protein>
<evidence type="ECO:0000313" key="3">
    <source>
        <dbReference type="Proteomes" id="UP001178507"/>
    </source>
</evidence>